<feature type="domain" description="GDPGP1-like C-terminal" evidence="9">
    <location>
        <begin position="228"/>
        <end position="364"/>
    </location>
</feature>
<evidence type="ECO:0000256" key="4">
    <source>
        <dbReference type="ARBA" id="ARBA00022658"/>
    </source>
</evidence>
<dbReference type="InterPro" id="IPR058866">
    <property type="entry name" value="GDPGP1_N"/>
</dbReference>
<evidence type="ECO:0000313" key="11">
    <source>
        <dbReference type="EMBL" id="PRQ29677.1"/>
    </source>
</evidence>
<keyword evidence="7" id="KW-0547">Nucleotide-binding</keyword>
<dbReference type="STRING" id="74649.A0A2P6Q671"/>
<dbReference type="GO" id="GO:0080048">
    <property type="term" value="F:GDP-D-glucose phosphorylase activity"/>
    <property type="evidence" value="ECO:0007669"/>
    <property type="project" value="InterPro"/>
</dbReference>
<evidence type="ECO:0000256" key="6">
    <source>
        <dbReference type="ARBA" id="ARBA00022695"/>
    </source>
</evidence>
<dbReference type="Pfam" id="PF26216">
    <property type="entry name" value="GDPGP1_C"/>
    <property type="match status" value="1"/>
</dbReference>
<dbReference type="EMBL" id="PDCK01000043">
    <property type="protein sequence ID" value="PRQ29677.1"/>
    <property type="molecule type" value="Genomic_DNA"/>
</dbReference>
<dbReference type="GO" id="GO:0016787">
    <property type="term" value="F:hydrolase activity"/>
    <property type="evidence" value="ECO:0007669"/>
    <property type="project" value="UniProtKB-KW"/>
</dbReference>
<evidence type="ECO:0000256" key="3">
    <source>
        <dbReference type="ARBA" id="ARBA00022490"/>
    </source>
</evidence>
<comment type="caution">
    <text evidence="11">The sequence shown here is derived from an EMBL/GenBank/DDBJ whole genome shotgun (WGS) entry which is preliminary data.</text>
</comment>
<dbReference type="Proteomes" id="UP000238479">
    <property type="component" value="Chromosome 5"/>
</dbReference>
<evidence type="ECO:0000256" key="8">
    <source>
        <dbReference type="ARBA" id="ARBA00022801"/>
    </source>
</evidence>
<dbReference type="GO" id="GO:0000166">
    <property type="term" value="F:nucleotide binding"/>
    <property type="evidence" value="ECO:0007669"/>
    <property type="project" value="UniProtKB-KW"/>
</dbReference>
<keyword evidence="3" id="KW-0963">Cytoplasm</keyword>
<gene>
    <name evidence="11" type="ORF">RchiOBHm_Chr5g0016391</name>
</gene>
<keyword evidence="4" id="KW-0344">Guanine-nucleotide releasing factor</keyword>
<accession>A0A2P6Q671</accession>
<dbReference type="InterPro" id="IPR058865">
    <property type="entry name" value="GDPGP1_C"/>
</dbReference>
<organism evidence="11 12">
    <name type="scientific">Rosa chinensis</name>
    <name type="common">China rose</name>
    <dbReference type="NCBI Taxonomy" id="74649"/>
    <lineage>
        <taxon>Eukaryota</taxon>
        <taxon>Viridiplantae</taxon>
        <taxon>Streptophyta</taxon>
        <taxon>Embryophyta</taxon>
        <taxon>Tracheophyta</taxon>
        <taxon>Spermatophyta</taxon>
        <taxon>Magnoliopsida</taxon>
        <taxon>eudicotyledons</taxon>
        <taxon>Gunneridae</taxon>
        <taxon>Pentapetalae</taxon>
        <taxon>rosids</taxon>
        <taxon>fabids</taxon>
        <taxon>Rosales</taxon>
        <taxon>Rosaceae</taxon>
        <taxon>Rosoideae</taxon>
        <taxon>Rosoideae incertae sedis</taxon>
        <taxon>Rosa</taxon>
    </lineage>
</organism>
<dbReference type="Gramene" id="PRQ29677">
    <property type="protein sequence ID" value="PRQ29677"/>
    <property type="gene ID" value="RchiOBHm_Chr5g0016391"/>
</dbReference>
<name>A0A2P6Q671_ROSCH</name>
<evidence type="ECO:0000256" key="5">
    <source>
        <dbReference type="ARBA" id="ARBA00022679"/>
    </source>
</evidence>
<dbReference type="Pfam" id="PF26217">
    <property type="entry name" value="GDPGP1_N"/>
    <property type="match status" value="1"/>
</dbReference>
<dbReference type="OrthoDB" id="417175at2759"/>
<dbReference type="InterPro" id="IPR026506">
    <property type="entry name" value="GDPGP"/>
</dbReference>
<feature type="domain" description="GDPGP1-like N-terminal" evidence="10">
    <location>
        <begin position="58"/>
        <end position="221"/>
    </location>
</feature>
<keyword evidence="12" id="KW-1185">Reference proteome</keyword>
<reference evidence="11 12" key="1">
    <citation type="journal article" date="2018" name="Nat. Genet.">
        <title>The Rosa genome provides new insights in the design of modern roses.</title>
        <authorList>
            <person name="Bendahmane M."/>
        </authorList>
    </citation>
    <scope>NUCLEOTIDE SEQUENCE [LARGE SCALE GENOMIC DNA]</scope>
    <source>
        <strain evidence="12">cv. Old Blush</strain>
    </source>
</reference>
<evidence type="ECO:0000256" key="7">
    <source>
        <dbReference type="ARBA" id="ARBA00022741"/>
    </source>
</evidence>
<keyword evidence="8" id="KW-0378">Hydrolase</keyword>
<dbReference type="EC" id="2.7.7.-" evidence="11"/>
<evidence type="ECO:0000256" key="1">
    <source>
        <dbReference type="ARBA" id="ARBA00004496"/>
    </source>
</evidence>
<evidence type="ECO:0000313" key="12">
    <source>
        <dbReference type="Proteomes" id="UP000238479"/>
    </source>
</evidence>
<evidence type="ECO:0000259" key="9">
    <source>
        <dbReference type="Pfam" id="PF26216"/>
    </source>
</evidence>
<dbReference type="GO" id="GO:0005085">
    <property type="term" value="F:guanyl-nucleotide exchange factor activity"/>
    <property type="evidence" value="ECO:0007669"/>
    <property type="project" value="UniProtKB-KW"/>
</dbReference>
<sequence>MVTVDQLQGDNFSSQCGPLSLKGVRIPLYRFGCNSVLDDGCVGGDACFSEEEEEQSLLDSILLAQWEDRMWKGLFRYDVTTSEIKVIDGRRKFIAQFNEGCGTDCIPKLGKSKISQGLFEFSWLDRQEELLFSVARGEQSNPELVLAADVPDSALLITVNASPVEYGHVFLIPYCSNILYQFLDAKSLELALCVAVEVKNYSFRLFYDYSPSASHIYFQACYFQIPLPVEFMPSDTFFIDGQKGMLISSVADYPIKTLVFESNHFKLMLEVVAEICSSLRGKLILYNLLISDHGRKIFLFLQQQTSKTSCTLSAWECGGYFLFKSRSAFDQSTEKNLLKQLSTVSIDEEGFQAVKLLCSNIASKFTS</sequence>
<protein>
    <submittedName>
        <fullName evidence="11">Putative nucleotidyltransferase</fullName>
        <ecNumber evidence="11">2.7.7.-</ecNumber>
    </submittedName>
</protein>
<comment type="similarity">
    <text evidence="2">Belongs to the GDPGP1 family.</text>
</comment>
<dbReference type="OMA" id="NPIEYGH"/>
<keyword evidence="5 11" id="KW-0808">Transferase</keyword>
<evidence type="ECO:0000259" key="10">
    <source>
        <dbReference type="Pfam" id="PF26217"/>
    </source>
</evidence>
<dbReference type="PANTHER" id="PTHR20884">
    <property type="entry name" value="GDP-D-GLUCOSE PHOSPHORYLASE 1"/>
    <property type="match status" value="1"/>
</dbReference>
<comment type="subcellular location">
    <subcellularLocation>
        <location evidence="1">Cytoplasm</location>
    </subcellularLocation>
</comment>
<dbReference type="PANTHER" id="PTHR20884:SF9">
    <property type="entry name" value="OS12G0612100 PROTEIN"/>
    <property type="match status" value="1"/>
</dbReference>
<dbReference type="GO" id="GO:0005737">
    <property type="term" value="C:cytoplasm"/>
    <property type="evidence" value="ECO:0007669"/>
    <property type="project" value="UniProtKB-SubCell"/>
</dbReference>
<dbReference type="GO" id="GO:0006006">
    <property type="term" value="P:glucose metabolic process"/>
    <property type="evidence" value="ECO:0007669"/>
    <property type="project" value="TreeGrafter"/>
</dbReference>
<evidence type="ECO:0000256" key="2">
    <source>
        <dbReference type="ARBA" id="ARBA00006451"/>
    </source>
</evidence>
<dbReference type="AlphaFoldDB" id="A0A2P6Q671"/>
<keyword evidence="6 11" id="KW-0548">Nucleotidyltransferase</keyword>
<proteinExistence type="inferred from homology"/>